<dbReference type="EC" id="2.4.1.218" evidence="1"/>
<reference evidence="2" key="1">
    <citation type="journal article" date="2022" name="Nat. Commun.">
        <title>Chromosome evolution and the genetic basis of agronomically important traits in greater yam.</title>
        <authorList>
            <person name="Bredeson J.V."/>
            <person name="Lyons J.B."/>
            <person name="Oniyinde I.O."/>
            <person name="Okereke N.R."/>
            <person name="Kolade O."/>
            <person name="Nnabue I."/>
            <person name="Nwadili C.O."/>
            <person name="Hribova E."/>
            <person name="Parker M."/>
            <person name="Nwogha J."/>
            <person name="Shu S."/>
            <person name="Carlson J."/>
            <person name="Kariba R."/>
            <person name="Muthemba S."/>
            <person name="Knop K."/>
            <person name="Barton G.J."/>
            <person name="Sherwood A.V."/>
            <person name="Lopez-Montes A."/>
            <person name="Asiedu R."/>
            <person name="Jamnadass R."/>
            <person name="Muchugi A."/>
            <person name="Goodstein D."/>
            <person name="Egesi C.N."/>
            <person name="Featherston J."/>
            <person name="Asfaw A."/>
            <person name="Simpson G.G."/>
            <person name="Dolezel J."/>
            <person name="Hendre P.S."/>
            <person name="Van Deynze A."/>
            <person name="Kumar P.L."/>
            <person name="Obidiegwu J.E."/>
            <person name="Bhattacharjee R."/>
            <person name="Rokhsar D.S."/>
        </authorList>
    </citation>
    <scope>NUCLEOTIDE SEQUENCE [LARGE SCALE GENOMIC DNA]</scope>
    <source>
        <strain evidence="2">cv. TDa95/00328</strain>
    </source>
</reference>
<keyword evidence="1" id="KW-0328">Glycosyltransferase</keyword>
<evidence type="ECO:0000313" key="1">
    <source>
        <dbReference type="EMBL" id="KAH7682352.1"/>
    </source>
</evidence>
<keyword evidence="2" id="KW-1185">Reference proteome</keyword>
<accession>A0ACB7W3V8</accession>
<comment type="caution">
    <text evidence="1">The sequence shown here is derived from an EMBL/GenBank/DDBJ whole genome shotgun (WGS) entry which is preliminary data.</text>
</comment>
<proteinExistence type="predicted"/>
<protein>
    <submittedName>
        <fullName evidence="1">UDP-glucuronosyl/UDP-glucosyltransferase protein</fullName>
        <ecNumber evidence="1">2.4.1.218</ecNumber>
    </submittedName>
</protein>
<sequence length="472" mass="51263">MEEDRRSHAIALLSSPGLGHLIPLAELARRLAQDHHFTVTLITQSVGPISDVEQNLIDSIPKDINVVPLSPPSPSSISDGLELGPLIFLTINHNIPRVRAILQSLATSSVSPLAAVVVDLFCVGAFSIAEEIGVPPYMLYTSPCMMLSFCLYLPTIDAMYQAEYKDLTEPLCLPGCVPLHGRDFPDPLHHGRDSEPYKGILWLVSQFPRAKGILVNTFQELEPGVIKALKDDATVPAIYPVGPLIRSCTPGPTNGGDCLAWLDKQNRGSVLFVSFGSGGTLSGKQLNEVAWGLEMSGHPFLWVVKSPNDHDAAGTFFTVQSKTDPLAFLPQGFLERTKDSALTVPSWAPQIEILSHESTGGFLTHCGWNSALESMVNGVPLIVWPLYAEQRTNTVLLADDVKVALRPRADENGLVTKEEVSRVIKCLMEGVEGKRLRAKMATVSNQSSHATSTTGSSSESLCEIVLEWKNNK</sequence>
<dbReference type="Proteomes" id="UP000827976">
    <property type="component" value="Chromosome 5"/>
</dbReference>
<gene>
    <name evidence="1" type="ORF">IHE45_05G115300</name>
</gene>
<dbReference type="EMBL" id="CM037015">
    <property type="protein sequence ID" value="KAH7682352.1"/>
    <property type="molecule type" value="Genomic_DNA"/>
</dbReference>
<name>A0ACB7W3V8_DIOAL</name>
<evidence type="ECO:0000313" key="2">
    <source>
        <dbReference type="Proteomes" id="UP000827976"/>
    </source>
</evidence>
<keyword evidence="1" id="KW-0808">Transferase</keyword>
<organism evidence="1 2">
    <name type="scientific">Dioscorea alata</name>
    <name type="common">Purple yam</name>
    <dbReference type="NCBI Taxonomy" id="55571"/>
    <lineage>
        <taxon>Eukaryota</taxon>
        <taxon>Viridiplantae</taxon>
        <taxon>Streptophyta</taxon>
        <taxon>Embryophyta</taxon>
        <taxon>Tracheophyta</taxon>
        <taxon>Spermatophyta</taxon>
        <taxon>Magnoliopsida</taxon>
        <taxon>Liliopsida</taxon>
        <taxon>Dioscoreales</taxon>
        <taxon>Dioscoreaceae</taxon>
        <taxon>Dioscorea</taxon>
    </lineage>
</organism>